<dbReference type="eggNOG" id="ENOG503363W">
    <property type="taxonomic scope" value="Bacteria"/>
</dbReference>
<dbReference type="STRING" id="333138.LQ50_05705"/>
<evidence type="ECO:0000313" key="2">
    <source>
        <dbReference type="Proteomes" id="UP000030832"/>
    </source>
</evidence>
<accession>A0A0B0IK42</accession>
<name>A0A0B0IK42_9BACI</name>
<reference evidence="1 2" key="1">
    <citation type="submission" date="2014-09" db="EMBL/GenBank/DDBJ databases">
        <title>Genome sequencing and annotation of Bacillus Okhensis strain Kh10-101T.</title>
        <authorList>
            <person name="Prakash J.S."/>
        </authorList>
    </citation>
    <scope>NUCLEOTIDE SEQUENCE [LARGE SCALE GENOMIC DNA]</scope>
    <source>
        <strain evidence="2">Kh10-101T</strain>
    </source>
</reference>
<organism evidence="1 2">
    <name type="scientific">Halalkalibacter okhensis</name>
    <dbReference type="NCBI Taxonomy" id="333138"/>
    <lineage>
        <taxon>Bacteria</taxon>
        <taxon>Bacillati</taxon>
        <taxon>Bacillota</taxon>
        <taxon>Bacilli</taxon>
        <taxon>Bacillales</taxon>
        <taxon>Bacillaceae</taxon>
        <taxon>Halalkalibacter</taxon>
    </lineage>
</organism>
<comment type="caution">
    <text evidence="1">The sequence shown here is derived from an EMBL/GenBank/DDBJ whole genome shotgun (WGS) entry which is preliminary data.</text>
</comment>
<sequence length="163" mass="19087">MKRVNIHPNMTIEEVGQAGTHYLNDHWKAVLKEHAPELEKLFPEYEDATYGMYLDKLIPPIWQELQQNGYQSADETKENDFIIAGCFNFNNSLEKAKWGTPAHETRIFWIVLKDQHEEQIGTLLFELSHSHVEFALPAPPKFMVFSGTERNEIMEEIRKLKEE</sequence>
<proteinExistence type="predicted"/>
<protein>
    <submittedName>
        <fullName evidence="1">Uncharacterized protein</fullName>
    </submittedName>
</protein>
<dbReference type="RefSeq" id="WP_034626815.1">
    <property type="nucleotide sequence ID" value="NZ_JRJU01000004.1"/>
</dbReference>
<keyword evidence="2" id="KW-1185">Reference proteome</keyword>
<dbReference type="InterPro" id="IPR046064">
    <property type="entry name" value="DUF6022"/>
</dbReference>
<dbReference type="OrthoDB" id="2916119at2"/>
<dbReference type="Pfam" id="PF19486">
    <property type="entry name" value="DUF6022"/>
    <property type="match status" value="1"/>
</dbReference>
<dbReference type="EMBL" id="JRJU01000004">
    <property type="protein sequence ID" value="KHF41252.1"/>
    <property type="molecule type" value="Genomic_DNA"/>
</dbReference>
<dbReference type="AlphaFoldDB" id="A0A0B0IK42"/>
<dbReference type="Proteomes" id="UP000030832">
    <property type="component" value="Unassembled WGS sequence"/>
</dbReference>
<evidence type="ECO:0000313" key="1">
    <source>
        <dbReference type="EMBL" id="KHF41252.1"/>
    </source>
</evidence>
<gene>
    <name evidence="1" type="ORF">LQ50_05705</name>
</gene>